<evidence type="ECO:0000313" key="1">
    <source>
        <dbReference type="EMBL" id="PWF49127.1"/>
    </source>
</evidence>
<dbReference type="AlphaFoldDB" id="A0A2U2HNP8"/>
<evidence type="ECO:0000313" key="2">
    <source>
        <dbReference type="Proteomes" id="UP000241421"/>
    </source>
</evidence>
<organism evidence="1 2">
    <name type="scientific">Massilia glaciei</name>
    <dbReference type="NCBI Taxonomy" id="1524097"/>
    <lineage>
        <taxon>Bacteria</taxon>
        <taxon>Pseudomonadati</taxon>
        <taxon>Pseudomonadota</taxon>
        <taxon>Betaproteobacteria</taxon>
        <taxon>Burkholderiales</taxon>
        <taxon>Oxalobacteraceae</taxon>
        <taxon>Telluria group</taxon>
        <taxon>Massilia</taxon>
    </lineage>
</organism>
<keyword evidence="2" id="KW-1185">Reference proteome</keyword>
<dbReference type="EMBL" id="PXWF02000114">
    <property type="protein sequence ID" value="PWF49127.1"/>
    <property type="molecule type" value="Genomic_DNA"/>
</dbReference>
<gene>
    <name evidence="1" type="ORF">C7C56_008355</name>
</gene>
<reference evidence="1 2" key="1">
    <citation type="submission" date="2018-04" db="EMBL/GenBank/DDBJ databases">
        <title>Massilia violaceinigra sp. nov., a novel purple-pigmented bacterium isolated from Tianshan glacier, Xinjiang, China.</title>
        <authorList>
            <person name="Wang H."/>
        </authorList>
    </citation>
    <scope>NUCLEOTIDE SEQUENCE [LARGE SCALE GENOMIC DNA]</scope>
    <source>
        <strain evidence="1 2">B448-2</strain>
    </source>
</reference>
<name>A0A2U2HNP8_9BURK</name>
<proteinExistence type="predicted"/>
<protein>
    <submittedName>
        <fullName evidence="1">Uncharacterized protein</fullName>
    </submittedName>
</protein>
<accession>A0A2U2HNP8</accession>
<dbReference type="Proteomes" id="UP000241421">
    <property type="component" value="Unassembled WGS sequence"/>
</dbReference>
<sequence length="62" mass="7035">MFDDTISADDDGSASRLRQVVGALRGTFHGFLRKSQVTVVGQIDRKFIHTRGRFFFHAQHSI</sequence>
<comment type="caution">
    <text evidence="1">The sequence shown here is derived from an EMBL/GenBank/DDBJ whole genome shotgun (WGS) entry which is preliminary data.</text>
</comment>